<feature type="non-terminal residue" evidence="1">
    <location>
        <position position="1"/>
    </location>
</feature>
<accession>A0AAV5VLJ6</accession>
<comment type="caution">
    <text evidence="1">The sequence shown here is derived from an EMBL/GenBank/DDBJ whole genome shotgun (WGS) entry which is preliminary data.</text>
</comment>
<proteinExistence type="predicted"/>
<name>A0AAV5VLJ6_9BILA</name>
<reference evidence="1" key="1">
    <citation type="submission" date="2023-10" db="EMBL/GenBank/DDBJ databases">
        <title>Genome assembly of Pristionchus species.</title>
        <authorList>
            <person name="Yoshida K."/>
            <person name="Sommer R.J."/>
        </authorList>
    </citation>
    <scope>NUCLEOTIDE SEQUENCE</scope>
    <source>
        <strain evidence="1">RS5133</strain>
    </source>
</reference>
<evidence type="ECO:0000313" key="1">
    <source>
        <dbReference type="EMBL" id="GMT20480.1"/>
    </source>
</evidence>
<evidence type="ECO:0008006" key="3">
    <source>
        <dbReference type="Google" id="ProtNLM"/>
    </source>
</evidence>
<evidence type="ECO:0000313" key="2">
    <source>
        <dbReference type="Proteomes" id="UP001432322"/>
    </source>
</evidence>
<organism evidence="1 2">
    <name type="scientific">Pristionchus fissidentatus</name>
    <dbReference type="NCBI Taxonomy" id="1538716"/>
    <lineage>
        <taxon>Eukaryota</taxon>
        <taxon>Metazoa</taxon>
        <taxon>Ecdysozoa</taxon>
        <taxon>Nematoda</taxon>
        <taxon>Chromadorea</taxon>
        <taxon>Rhabditida</taxon>
        <taxon>Rhabditina</taxon>
        <taxon>Diplogasteromorpha</taxon>
        <taxon>Diplogasteroidea</taxon>
        <taxon>Neodiplogasteridae</taxon>
        <taxon>Pristionchus</taxon>
    </lineage>
</organism>
<dbReference type="EMBL" id="BTSY01000003">
    <property type="protein sequence ID" value="GMT20480.1"/>
    <property type="molecule type" value="Genomic_DNA"/>
</dbReference>
<protein>
    <recommendedName>
        <fullName evidence="3">Terminase</fullName>
    </recommendedName>
</protein>
<keyword evidence="2" id="KW-1185">Reference proteome</keyword>
<dbReference type="Proteomes" id="UP001432322">
    <property type="component" value="Unassembled WGS sequence"/>
</dbReference>
<dbReference type="AlphaFoldDB" id="A0AAV5VLJ6"/>
<gene>
    <name evidence="1" type="ORF">PFISCL1PPCAC_11777</name>
</gene>
<sequence length="104" mass="11019">RIQAEIDESRARARALVNGMEIVLAAIVERQRANGIELAPNRNVVAPVLSEQEQAAALAAMREAIGGGPLPPANEGNAFALAMIRRLDGPPPNDNNQDANEDEG</sequence>